<sequence length="72" mass="8383">GEIRHVLPPCITPSPEARIRSTELFRYRNAQRMGRSLASWPLGREIRHVLSPCITPSPEARIRSTELFRYDH</sequence>
<dbReference type="AlphaFoldDB" id="A0A1C7MUG7"/>
<organism evidence="1 2">
    <name type="scientific">Choanephora cucurbitarum</name>
    <dbReference type="NCBI Taxonomy" id="101091"/>
    <lineage>
        <taxon>Eukaryota</taxon>
        <taxon>Fungi</taxon>
        <taxon>Fungi incertae sedis</taxon>
        <taxon>Mucoromycota</taxon>
        <taxon>Mucoromycotina</taxon>
        <taxon>Mucoromycetes</taxon>
        <taxon>Mucorales</taxon>
        <taxon>Mucorineae</taxon>
        <taxon>Choanephoraceae</taxon>
        <taxon>Choanephoroideae</taxon>
        <taxon>Choanephora</taxon>
    </lineage>
</organism>
<evidence type="ECO:0000313" key="1">
    <source>
        <dbReference type="EMBL" id="OBZ80501.1"/>
    </source>
</evidence>
<gene>
    <name evidence="1" type="ORF">A0J61_11450</name>
</gene>
<evidence type="ECO:0000313" key="2">
    <source>
        <dbReference type="Proteomes" id="UP000093000"/>
    </source>
</evidence>
<protein>
    <submittedName>
        <fullName evidence="1">Uncharacterized protein</fullName>
    </submittedName>
</protein>
<feature type="non-terminal residue" evidence="1">
    <location>
        <position position="72"/>
    </location>
</feature>
<dbReference type="EMBL" id="LUGH01002043">
    <property type="protein sequence ID" value="OBZ80501.1"/>
    <property type="molecule type" value="Genomic_DNA"/>
</dbReference>
<comment type="caution">
    <text evidence="1">The sequence shown here is derived from an EMBL/GenBank/DDBJ whole genome shotgun (WGS) entry which is preliminary data.</text>
</comment>
<feature type="non-terminal residue" evidence="1">
    <location>
        <position position="1"/>
    </location>
</feature>
<dbReference type="InParanoid" id="A0A1C7MUG7"/>
<name>A0A1C7MUG7_9FUNG</name>
<proteinExistence type="predicted"/>
<keyword evidence="2" id="KW-1185">Reference proteome</keyword>
<dbReference type="Proteomes" id="UP000093000">
    <property type="component" value="Unassembled WGS sequence"/>
</dbReference>
<accession>A0A1C7MUG7</accession>
<reference evidence="1 2" key="1">
    <citation type="submission" date="2016-03" db="EMBL/GenBank/DDBJ databases">
        <title>Choanephora cucurbitarum.</title>
        <authorList>
            <person name="Min B."/>
            <person name="Park H."/>
            <person name="Park J.-H."/>
            <person name="Shin H.-D."/>
            <person name="Choi I.-G."/>
        </authorList>
    </citation>
    <scope>NUCLEOTIDE SEQUENCE [LARGE SCALE GENOMIC DNA]</scope>
    <source>
        <strain evidence="1 2">KUS-F28377</strain>
    </source>
</reference>